<dbReference type="STRING" id="48709.A0A1D2NBT2"/>
<evidence type="ECO:0000256" key="2">
    <source>
        <dbReference type="ARBA" id="ARBA00022692"/>
    </source>
</evidence>
<keyword evidence="4 6" id="KW-0472">Membrane</keyword>
<dbReference type="InterPro" id="IPR004299">
    <property type="entry name" value="MBOAT_fam"/>
</dbReference>
<accession>A0A1D2NBT2</accession>
<dbReference type="GO" id="GO:0016409">
    <property type="term" value="F:palmitoyltransferase activity"/>
    <property type="evidence" value="ECO:0007669"/>
    <property type="project" value="TreeGrafter"/>
</dbReference>
<comment type="caution">
    <text evidence="7">The sequence shown here is derived from an EMBL/GenBank/DDBJ whole genome shotgun (WGS) entry which is preliminary data.</text>
</comment>
<dbReference type="PANTHER" id="PTHR13285">
    <property type="entry name" value="ACYLTRANSFERASE"/>
    <property type="match status" value="1"/>
</dbReference>
<feature type="transmembrane region" description="Helical" evidence="6">
    <location>
        <begin position="58"/>
        <end position="77"/>
    </location>
</feature>
<name>A0A1D2NBT2_ORCCI</name>
<dbReference type="GO" id="GO:0005783">
    <property type="term" value="C:endoplasmic reticulum"/>
    <property type="evidence" value="ECO:0007669"/>
    <property type="project" value="TreeGrafter"/>
</dbReference>
<evidence type="ECO:0000256" key="3">
    <source>
        <dbReference type="ARBA" id="ARBA00022989"/>
    </source>
</evidence>
<keyword evidence="8" id="KW-1185">Reference proteome</keyword>
<feature type="transmembrane region" description="Helical" evidence="6">
    <location>
        <begin position="27"/>
        <end position="46"/>
    </location>
</feature>
<proteinExistence type="inferred from homology"/>
<dbReference type="EMBL" id="LJIJ01000098">
    <property type="protein sequence ID" value="ODN02707.1"/>
    <property type="molecule type" value="Genomic_DNA"/>
</dbReference>
<sequence>MYIILPDIEELKQRNLLADLAILVKKMLRIGFLALLIELTLHFLYFRSLSMTTSSHKYLSLWAICGTVYWLGQFFALKYKVLYGVPTCIAEFDGMEMPPLPRCPSYLHRYSVLWRDFDRGLYRFLVNYIYLPTLKFIRDTDKSNVIPSDVKKLIASFMSFVYVYVWHSLSFDVFVWAALNFLGITIERIGSAIKREIDKRTADEPNRQLIWDFLVEPLVTVPLAAMSILNSSIFCGSMESAVSFSKILWDKRQDNYVLWFLYCFTHTAVAYRIWRNAKGKVEKNA</sequence>
<protein>
    <submittedName>
        <fullName evidence="7">Protein-cysteine N-palmitoyltransferase HHAT</fullName>
    </submittedName>
</protein>
<comment type="subcellular location">
    <subcellularLocation>
        <location evidence="1">Membrane</location>
        <topology evidence="1">Multi-pass membrane protein</topology>
    </subcellularLocation>
</comment>
<evidence type="ECO:0000256" key="6">
    <source>
        <dbReference type="SAM" id="Phobius"/>
    </source>
</evidence>
<reference evidence="7 8" key="1">
    <citation type="journal article" date="2016" name="Genome Biol. Evol.">
        <title>Gene Family Evolution Reflects Adaptation to Soil Environmental Stressors in the Genome of the Collembolan Orchesella cincta.</title>
        <authorList>
            <person name="Faddeeva-Vakhrusheva A."/>
            <person name="Derks M.F."/>
            <person name="Anvar S.Y."/>
            <person name="Agamennone V."/>
            <person name="Suring W."/>
            <person name="Smit S."/>
            <person name="van Straalen N.M."/>
            <person name="Roelofs D."/>
        </authorList>
    </citation>
    <scope>NUCLEOTIDE SEQUENCE [LARGE SCALE GENOMIC DNA]</scope>
    <source>
        <tissue evidence="7">Mixed pool</tissue>
    </source>
</reference>
<comment type="similarity">
    <text evidence="5">Belongs to the membrane-bound acyltransferase family. HHAT subfamily.</text>
</comment>
<feature type="transmembrane region" description="Helical" evidence="6">
    <location>
        <begin position="173"/>
        <end position="189"/>
    </location>
</feature>
<keyword evidence="2 6" id="KW-0812">Transmembrane</keyword>
<keyword evidence="3 6" id="KW-1133">Transmembrane helix</keyword>
<dbReference type="Pfam" id="PF03062">
    <property type="entry name" value="MBOAT"/>
    <property type="match status" value="1"/>
</dbReference>
<feature type="transmembrane region" description="Helical" evidence="6">
    <location>
        <begin position="256"/>
        <end position="274"/>
    </location>
</feature>
<evidence type="ECO:0000313" key="8">
    <source>
        <dbReference type="Proteomes" id="UP000094527"/>
    </source>
</evidence>
<evidence type="ECO:0000313" key="7">
    <source>
        <dbReference type="EMBL" id="ODN02707.1"/>
    </source>
</evidence>
<dbReference type="PANTHER" id="PTHR13285:SF18">
    <property type="entry name" value="PROTEIN-CYSTEINE N-PALMITOYLTRANSFERASE RASP"/>
    <property type="match status" value="1"/>
</dbReference>
<dbReference type="OrthoDB" id="420606at2759"/>
<dbReference type="Proteomes" id="UP000094527">
    <property type="component" value="Unassembled WGS sequence"/>
</dbReference>
<dbReference type="OMA" id="FWHGATH"/>
<organism evidence="7 8">
    <name type="scientific">Orchesella cincta</name>
    <name type="common">Springtail</name>
    <name type="synonym">Podura cincta</name>
    <dbReference type="NCBI Taxonomy" id="48709"/>
    <lineage>
        <taxon>Eukaryota</taxon>
        <taxon>Metazoa</taxon>
        <taxon>Ecdysozoa</taxon>
        <taxon>Arthropoda</taxon>
        <taxon>Hexapoda</taxon>
        <taxon>Collembola</taxon>
        <taxon>Entomobryomorpha</taxon>
        <taxon>Entomobryoidea</taxon>
        <taxon>Orchesellidae</taxon>
        <taxon>Orchesellinae</taxon>
        <taxon>Orchesella</taxon>
    </lineage>
</organism>
<evidence type="ECO:0000256" key="4">
    <source>
        <dbReference type="ARBA" id="ARBA00023136"/>
    </source>
</evidence>
<keyword evidence="7" id="KW-0808">Transferase</keyword>
<dbReference type="GO" id="GO:0016020">
    <property type="term" value="C:membrane"/>
    <property type="evidence" value="ECO:0007669"/>
    <property type="project" value="UniProtKB-SubCell"/>
</dbReference>
<dbReference type="AlphaFoldDB" id="A0A1D2NBT2"/>
<dbReference type="InterPro" id="IPR051085">
    <property type="entry name" value="MB_O-acyltransferase"/>
</dbReference>
<gene>
    <name evidence="7" type="ORF">Ocin01_03964</name>
</gene>
<evidence type="ECO:0000256" key="1">
    <source>
        <dbReference type="ARBA" id="ARBA00004141"/>
    </source>
</evidence>
<evidence type="ECO:0000256" key="5">
    <source>
        <dbReference type="ARBA" id="ARBA00038268"/>
    </source>
</evidence>